<reference evidence="19" key="1">
    <citation type="submission" date="2021-06" db="EMBL/GenBank/DDBJ databases">
        <authorList>
            <person name="Hodson N. C."/>
            <person name="Mongue J. A."/>
            <person name="Jaron S. K."/>
        </authorList>
    </citation>
    <scope>NUCLEOTIDE SEQUENCE</scope>
</reference>
<keyword evidence="9" id="KW-1015">Disulfide bond</keyword>
<dbReference type="AlphaFoldDB" id="A0A8J2L2C1"/>
<evidence type="ECO:0000256" key="15">
    <source>
        <dbReference type="SAM" id="Phobius"/>
    </source>
</evidence>
<keyword evidence="6" id="KW-0770">Synapse</keyword>
<name>A0A8J2L2C1_9HEXA</name>
<evidence type="ECO:0000256" key="4">
    <source>
        <dbReference type="ARBA" id="ARBA00022729"/>
    </source>
</evidence>
<feature type="signal peptide" evidence="16">
    <location>
        <begin position="1"/>
        <end position="23"/>
    </location>
</feature>
<dbReference type="GO" id="GO:0004888">
    <property type="term" value="F:transmembrane signaling receptor activity"/>
    <property type="evidence" value="ECO:0007669"/>
    <property type="project" value="InterPro"/>
</dbReference>
<evidence type="ECO:0000256" key="13">
    <source>
        <dbReference type="ARBA" id="ARBA00023303"/>
    </source>
</evidence>
<evidence type="ECO:0000256" key="12">
    <source>
        <dbReference type="ARBA" id="ARBA00023257"/>
    </source>
</evidence>
<evidence type="ECO:0000256" key="5">
    <source>
        <dbReference type="ARBA" id="ARBA00022989"/>
    </source>
</evidence>
<keyword evidence="3 15" id="KW-0812">Transmembrane</keyword>
<evidence type="ECO:0000256" key="16">
    <source>
        <dbReference type="SAM" id="SignalP"/>
    </source>
</evidence>
<keyword evidence="20" id="KW-1185">Reference proteome</keyword>
<evidence type="ECO:0000256" key="11">
    <source>
        <dbReference type="ARBA" id="ARBA00023214"/>
    </source>
</evidence>
<feature type="domain" description="Neurotransmitter-gated ion-channel ligand-binding" evidence="17">
    <location>
        <begin position="37"/>
        <end position="247"/>
    </location>
</feature>
<keyword evidence="5 15" id="KW-1133">Transmembrane helix</keyword>
<evidence type="ECO:0000256" key="3">
    <source>
        <dbReference type="ARBA" id="ARBA00022692"/>
    </source>
</evidence>
<organism evidence="19 20">
    <name type="scientific">Allacma fusca</name>
    <dbReference type="NCBI Taxonomy" id="39272"/>
    <lineage>
        <taxon>Eukaryota</taxon>
        <taxon>Metazoa</taxon>
        <taxon>Ecdysozoa</taxon>
        <taxon>Arthropoda</taxon>
        <taxon>Hexapoda</taxon>
        <taxon>Collembola</taxon>
        <taxon>Symphypleona</taxon>
        <taxon>Sminthuridae</taxon>
        <taxon>Allacma</taxon>
    </lineage>
</organism>
<proteinExistence type="predicted"/>
<evidence type="ECO:0000259" key="17">
    <source>
        <dbReference type="Pfam" id="PF02931"/>
    </source>
</evidence>
<dbReference type="Pfam" id="PF02931">
    <property type="entry name" value="Neur_chan_LBD"/>
    <property type="match status" value="1"/>
</dbReference>
<keyword evidence="8 15" id="KW-0472">Membrane</keyword>
<accession>A0A8J2L2C1</accession>
<feature type="domain" description="Neurotransmitter-gated ion-channel transmembrane" evidence="18">
    <location>
        <begin position="255"/>
        <end position="350"/>
    </location>
</feature>
<evidence type="ECO:0000313" key="19">
    <source>
        <dbReference type="EMBL" id="CAG7826216.1"/>
    </source>
</evidence>
<keyword evidence="11" id="KW-0868">Chloride</keyword>
<keyword evidence="7" id="KW-0406">Ion transport</keyword>
<evidence type="ECO:0000256" key="1">
    <source>
        <dbReference type="ARBA" id="ARBA00022448"/>
    </source>
</evidence>
<evidence type="ECO:0000256" key="6">
    <source>
        <dbReference type="ARBA" id="ARBA00023018"/>
    </source>
</evidence>
<keyword evidence="13" id="KW-0407">Ion channel</keyword>
<dbReference type="OrthoDB" id="203862at2759"/>
<feature type="chain" id="PRO_5035196970" evidence="16">
    <location>
        <begin position="24"/>
        <end position="456"/>
    </location>
</feature>
<comment type="caution">
    <text evidence="19">The sequence shown here is derived from an EMBL/GenBank/DDBJ whole genome shotgun (WGS) entry which is preliminary data.</text>
</comment>
<dbReference type="CDD" id="cd19049">
    <property type="entry name" value="LGIC_TM_anion"/>
    <property type="match status" value="1"/>
</dbReference>
<dbReference type="PANTHER" id="PTHR18945">
    <property type="entry name" value="NEUROTRANSMITTER GATED ION CHANNEL"/>
    <property type="match status" value="1"/>
</dbReference>
<dbReference type="FunFam" id="2.70.170.10:FF:000003">
    <property type="entry name" value="Putative gamma-aminobutyric acid receptor subunit gamma-2"/>
    <property type="match status" value="1"/>
</dbReference>
<evidence type="ECO:0000256" key="8">
    <source>
        <dbReference type="ARBA" id="ARBA00023136"/>
    </source>
</evidence>
<dbReference type="GO" id="GO:0005230">
    <property type="term" value="F:extracellular ligand-gated monoatomic ion channel activity"/>
    <property type="evidence" value="ECO:0007669"/>
    <property type="project" value="InterPro"/>
</dbReference>
<dbReference type="InterPro" id="IPR006201">
    <property type="entry name" value="Neur_channel"/>
</dbReference>
<feature type="transmembrane region" description="Helical" evidence="15">
    <location>
        <begin position="420"/>
        <end position="440"/>
    </location>
</feature>
<evidence type="ECO:0000256" key="9">
    <source>
        <dbReference type="ARBA" id="ARBA00023157"/>
    </source>
</evidence>
<dbReference type="InterPro" id="IPR006202">
    <property type="entry name" value="Neur_chan_lig-bd"/>
</dbReference>
<dbReference type="EMBL" id="CAJVCH010539028">
    <property type="protein sequence ID" value="CAG7826216.1"/>
    <property type="molecule type" value="Genomic_DNA"/>
</dbReference>
<feature type="transmembrane region" description="Helical" evidence="15">
    <location>
        <begin position="310"/>
        <end position="331"/>
    </location>
</feature>
<feature type="transmembrane region" description="Helical" evidence="15">
    <location>
        <begin position="250"/>
        <end position="272"/>
    </location>
</feature>
<comment type="subcellular location">
    <subcellularLocation>
        <location evidence="14">Postsynaptic cell membrane</location>
        <topology evidence="14">Multi-pass membrane protein</topology>
    </subcellularLocation>
</comment>
<sequence>MVRNSHYFWCICSILWALGSSDGQKLRYNKELSKEVTTLLDSLLHEDRYDRRLRPNFGGSPVPIQINIHIKSLGPISETEEDFLMDLYFRQMWTDSRLRFNDTSGLKEFSLNWLFLEKVWKPDTYFVNGKKSYLHSITVPNKFLRLRQDGFLTYSMRLTVKARCIMHLRKFPLDSQSCPLEIGSYGYNDEDVLYFWAKTGSNPVGKEDGVNLAQYDLVEIETTENIRLSNRRDNFSVIAVHFHLKRAAGFYLLQVYVPCALIVSCSWVSFWLDPSAVPARVSLGVTTVLSISTLGFGNRSQMPRTSYATALDWFVIFCFAFVFASMIEYAAINFIEKMKKDVTIKAKKKKVKASTPEPDEAAGSDDDKVYSRVRSRFRALSCKKFGGVSKWLHQQLRDPWTLSKSPATKVSEIDLYARRIFPISFAVFNMIYWISFMYYIDDDAPSGAQNVQIITA</sequence>
<dbReference type="NCBIfam" id="TIGR00860">
    <property type="entry name" value="LIC"/>
    <property type="match status" value="1"/>
</dbReference>
<dbReference type="Pfam" id="PF02932">
    <property type="entry name" value="Neur_chan_memb"/>
    <property type="match status" value="1"/>
</dbReference>
<keyword evidence="10" id="KW-0325">Glycoprotein</keyword>
<keyword evidence="1" id="KW-0813">Transport</keyword>
<evidence type="ECO:0000256" key="14">
    <source>
        <dbReference type="ARBA" id="ARBA00034104"/>
    </source>
</evidence>
<dbReference type="InterPro" id="IPR018000">
    <property type="entry name" value="Neurotransmitter_ion_chnl_CS"/>
</dbReference>
<dbReference type="Proteomes" id="UP000708208">
    <property type="component" value="Unassembled WGS sequence"/>
</dbReference>
<keyword evidence="4 16" id="KW-0732">Signal</keyword>
<protein>
    <submittedName>
        <fullName evidence="19">Uncharacterized protein</fullName>
    </submittedName>
</protein>
<keyword evidence="12" id="KW-0628">Postsynaptic cell membrane</keyword>
<evidence type="ECO:0000256" key="7">
    <source>
        <dbReference type="ARBA" id="ARBA00023065"/>
    </source>
</evidence>
<dbReference type="PROSITE" id="PS00236">
    <property type="entry name" value="NEUROTR_ION_CHANNEL"/>
    <property type="match status" value="1"/>
</dbReference>
<dbReference type="InterPro" id="IPR006029">
    <property type="entry name" value="Neurotrans-gated_channel_TM"/>
</dbReference>
<keyword evidence="2" id="KW-1003">Cell membrane</keyword>
<feature type="transmembrane region" description="Helical" evidence="15">
    <location>
        <begin position="279"/>
        <end position="298"/>
    </location>
</feature>
<evidence type="ECO:0000256" key="10">
    <source>
        <dbReference type="ARBA" id="ARBA00023180"/>
    </source>
</evidence>
<gene>
    <name evidence="19" type="ORF">AFUS01_LOCUS36281</name>
</gene>
<evidence type="ECO:0000256" key="2">
    <source>
        <dbReference type="ARBA" id="ARBA00022475"/>
    </source>
</evidence>
<dbReference type="GO" id="GO:0045211">
    <property type="term" value="C:postsynaptic membrane"/>
    <property type="evidence" value="ECO:0007669"/>
    <property type="project" value="UniProtKB-SubCell"/>
</dbReference>
<evidence type="ECO:0000313" key="20">
    <source>
        <dbReference type="Proteomes" id="UP000708208"/>
    </source>
</evidence>
<evidence type="ECO:0000259" key="18">
    <source>
        <dbReference type="Pfam" id="PF02932"/>
    </source>
</evidence>